<keyword evidence="2" id="KW-0472">Membrane</keyword>
<protein>
    <submittedName>
        <fullName evidence="3">Integral membrane protein</fullName>
    </submittedName>
</protein>
<keyword evidence="2" id="KW-0812">Transmembrane</keyword>
<dbReference type="AlphaFoldDB" id="A0A8H5K4C4"/>
<evidence type="ECO:0000313" key="3">
    <source>
        <dbReference type="EMBL" id="KAF5566539.1"/>
    </source>
</evidence>
<comment type="caution">
    <text evidence="3">The sequence shown here is derived from an EMBL/GenBank/DDBJ whole genome shotgun (WGS) entry which is preliminary data.</text>
</comment>
<keyword evidence="4" id="KW-1185">Reference proteome</keyword>
<feature type="transmembrane region" description="Helical" evidence="2">
    <location>
        <begin position="131"/>
        <end position="154"/>
    </location>
</feature>
<name>A0A8H5K4C4_9HYPO</name>
<evidence type="ECO:0000256" key="1">
    <source>
        <dbReference type="SAM" id="MobiDB-lite"/>
    </source>
</evidence>
<feature type="transmembrane region" description="Helical" evidence="2">
    <location>
        <begin position="200"/>
        <end position="223"/>
    </location>
</feature>
<keyword evidence="2" id="KW-1133">Transmembrane helix</keyword>
<evidence type="ECO:0000256" key="2">
    <source>
        <dbReference type="SAM" id="Phobius"/>
    </source>
</evidence>
<reference evidence="3 4" key="1">
    <citation type="submission" date="2020-05" db="EMBL/GenBank/DDBJ databases">
        <title>Identification and distribution of gene clusters putatively required for synthesis of sphingolipid metabolism inhibitors in phylogenetically diverse species of the filamentous fungus Fusarium.</title>
        <authorList>
            <person name="Kim H.-S."/>
            <person name="Busman M."/>
            <person name="Brown D.W."/>
            <person name="Divon H."/>
            <person name="Uhlig S."/>
            <person name="Proctor R.H."/>
        </authorList>
    </citation>
    <scope>NUCLEOTIDE SEQUENCE [LARGE SCALE GENOMIC DNA]</scope>
    <source>
        <strain evidence="3 4">NRRL 25211</strain>
    </source>
</reference>
<evidence type="ECO:0000313" key="4">
    <source>
        <dbReference type="Proteomes" id="UP000544095"/>
    </source>
</evidence>
<gene>
    <name evidence="3" type="ORF">FPANT_14126</name>
</gene>
<feature type="region of interest" description="Disordered" evidence="1">
    <location>
        <begin position="1"/>
        <end position="27"/>
    </location>
</feature>
<proteinExistence type="predicted"/>
<feature type="transmembrane region" description="Helical" evidence="2">
    <location>
        <begin position="175"/>
        <end position="194"/>
    </location>
</feature>
<accession>A0A8H5K4C4</accession>
<feature type="transmembrane region" description="Helical" evidence="2">
    <location>
        <begin position="244"/>
        <end position="261"/>
    </location>
</feature>
<organism evidence="3 4">
    <name type="scientific">Fusarium pseudoanthophilum</name>
    <dbReference type="NCBI Taxonomy" id="48495"/>
    <lineage>
        <taxon>Eukaryota</taxon>
        <taxon>Fungi</taxon>
        <taxon>Dikarya</taxon>
        <taxon>Ascomycota</taxon>
        <taxon>Pezizomycotina</taxon>
        <taxon>Sordariomycetes</taxon>
        <taxon>Hypocreomycetidae</taxon>
        <taxon>Hypocreales</taxon>
        <taxon>Nectriaceae</taxon>
        <taxon>Fusarium</taxon>
        <taxon>Fusarium fujikuroi species complex</taxon>
    </lineage>
</organism>
<dbReference type="Proteomes" id="UP000544095">
    <property type="component" value="Unassembled WGS sequence"/>
</dbReference>
<sequence length="320" mass="35473">MAIATADGLKPSSFPTTLPPAKPSESKDPCAFSDLQQLVDHLEENPALYNTTLLVETCDDICQLVYGTGNPDIWGIGANDDLTQDSKKIAITPEGGWTWRYFPSEQIAKDCDALRGYPSASQFDDAFPQNLGSATGVTILVLLSVSMTLFLLLWGKMPTFARGSMRRHQQRLRQAVSGWCSYIWVSLWGDGAMGRLRPGPWVALSAAAIFAAGLTFAIIKSFMTLQRSRDELRRYVKDEYQDNDWGFGQVLAIAVWVTYLLDAIFLIISRLALSLITPTSYLTLVRRRTGSDSQAKLIPPSSRVSRPPESIGRHLIRPQL</sequence>
<dbReference type="EMBL" id="JAAOAR010001422">
    <property type="protein sequence ID" value="KAF5566539.1"/>
    <property type="molecule type" value="Genomic_DNA"/>
</dbReference>